<feature type="region of interest" description="Disordered" evidence="1">
    <location>
        <begin position="745"/>
        <end position="826"/>
    </location>
</feature>
<sequence>MSRRLRLVATALLAVAVVLPAAVAGTGEAAQAAPDATEPAFTQTKHLDRTITVQGQELEIDSRDVTVTVDRTTELRGRERVNISWTGAHPTGGRSSSPFGEQGQLQEYPVVILQCRGLDDPSLPPEQQLSPETCWTSSRTQRTQVADESEAAWRHDKHATEEQRGQKFGLAPIPPECNDVSTFSTHVTPFRAASGTVHASCTSETMPPEAAIGAAFPPAEQAAFTDLEGNGHAKFEVRSAVENESLGCSDTVACSIVVIPIQGISCLDDHAACNRGGQFEAGASNYSNQGVDLTASPMLWWSASNWRNRFSVPITFGLPPDACTVLDSRAPTGFYGSELMAQASLQWSPSFCLDKERFKFQHNRMADAAGFALAENGGGAAAFVSGEHEAKGSDPIAYAPTAVTGFSIGYVIDLPGNAGEYTGLKLNPRLIAKLMTQSYLGSELGRGHPGMAQNPVGINLDPEFQALNPGLDTVTREAAATLLSLSESSDVIEALTSYVAQDEAAMRWVDGKPDEWGMRVNPSYEKIELPTAEWPLLDDFVPVTNDECRQQNPTPYFTQLAAPVPSMRKIAEAILDAWPNVQTKCERATVTDPWKIGRVDRQGVGSRFMLGVVSMGDAQRLGLDEALLATRDDFVAPTAAGIGRALRLAEPSTSGQEPFRMDMADLVKADAYPGTMIVYTAARTANLPQEDADKVAQFIQVATTEGQQEGFGNGELPPGYVPLRKTGVTGPLWKQAQAVATAIGEQAGATETDEDGTDEADPDGTDGEDGGGVGAGGGGVTPGPGSVTTVEETTDDDGGAGNGGGRDKERGTKGDRRDADADKDDEEELLVMPPTTAVSSPVAARTLPLLLLVTLVSALGANLLRLRHLRRRRS</sequence>
<feature type="signal peptide" evidence="3">
    <location>
        <begin position="1"/>
        <end position="24"/>
    </location>
</feature>
<comment type="caution">
    <text evidence="4">The sequence shown here is derived from an EMBL/GenBank/DDBJ whole genome shotgun (WGS) entry which is preliminary data.</text>
</comment>
<dbReference type="Proteomes" id="UP001291999">
    <property type="component" value="Unassembled WGS sequence"/>
</dbReference>
<keyword evidence="2" id="KW-0472">Membrane</keyword>
<name>A0ABU5K8E1_9ACTN</name>
<dbReference type="Gene3D" id="3.40.190.10">
    <property type="entry name" value="Periplasmic binding protein-like II"/>
    <property type="match status" value="2"/>
</dbReference>
<evidence type="ECO:0008006" key="6">
    <source>
        <dbReference type="Google" id="ProtNLM"/>
    </source>
</evidence>
<accession>A0ABU5K8E1</accession>
<dbReference type="SUPFAM" id="SSF53850">
    <property type="entry name" value="Periplasmic binding protein-like II"/>
    <property type="match status" value="1"/>
</dbReference>
<keyword evidence="5" id="KW-1185">Reference proteome</keyword>
<evidence type="ECO:0000313" key="5">
    <source>
        <dbReference type="Proteomes" id="UP001291999"/>
    </source>
</evidence>
<feature type="compositionally biased region" description="Polar residues" evidence="1">
    <location>
        <begin position="125"/>
        <end position="146"/>
    </location>
</feature>
<keyword evidence="2" id="KW-1133">Transmembrane helix</keyword>
<feature type="chain" id="PRO_5047337740" description="PBP domain-containing protein" evidence="3">
    <location>
        <begin position="25"/>
        <end position="874"/>
    </location>
</feature>
<protein>
    <recommendedName>
        <fullName evidence="6">PBP domain-containing protein</fullName>
    </recommendedName>
</protein>
<feature type="region of interest" description="Disordered" evidence="1">
    <location>
        <begin position="119"/>
        <end position="171"/>
    </location>
</feature>
<keyword evidence="3" id="KW-0732">Signal</keyword>
<reference evidence="4 5" key="1">
    <citation type="submission" date="2023-11" db="EMBL/GenBank/DDBJ databases">
        <title>Novel species in genus Nocardioides.</title>
        <authorList>
            <person name="Zhou H."/>
        </authorList>
    </citation>
    <scope>NUCLEOTIDE SEQUENCE [LARGE SCALE GENOMIC DNA]</scope>
    <source>
        <strain evidence="4 5">S-58</strain>
    </source>
</reference>
<evidence type="ECO:0000313" key="4">
    <source>
        <dbReference type="EMBL" id="MDZ5660875.1"/>
    </source>
</evidence>
<feature type="compositionally biased region" description="Gly residues" evidence="1">
    <location>
        <begin position="770"/>
        <end position="782"/>
    </location>
</feature>
<proteinExistence type="predicted"/>
<evidence type="ECO:0000256" key="3">
    <source>
        <dbReference type="SAM" id="SignalP"/>
    </source>
</evidence>
<evidence type="ECO:0000256" key="1">
    <source>
        <dbReference type="SAM" id="MobiDB-lite"/>
    </source>
</evidence>
<evidence type="ECO:0000256" key="2">
    <source>
        <dbReference type="SAM" id="Phobius"/>
    </source>
</evidence>
<feature type="compositionally biased region" description="Acidic residues" evidence="1">
    <location>
        <begin position="751"/>
        <end position="769"/>
    </location>
</feature>
<dbReference type="RefSeq" id="WP_322423274.1">
    <property type="nucleotide sequence ID" value="NZ_JAXQPW010000001.1"/>
</dbReference>
<gene>
    <name evidence="4" type="ORF">SFC79_03795</name>
</gene>
<feature type="compositionally biased region" description="Basic and acidic residues" evidence="1">
    <location>
        <begin position="805"/>
        <end position="820"/>
    </location>
</feature>
<feature type="transmembrane region" description="Helical" evidence="2">
    <location>
        <begin position="842"/>
        <end position="864"/>
    </location>
</feature>
<organism evidence="4 5">
    <name type="scientific">Nocardioides renjunii</name>
    <dbReference type="NCBI Taxonomy" id="3095075"/>
    <lineage>
        <taxon>Bacteria</taxon>
        <taxon>Bacillati</taxon>
        <taxon>Actinomycetota</taxon>
        <taxon>Actinomycetes</taxon>
        <taxon>Propionibacteriales</taxon>
        <taxon>Nocardioidaceae</taxon>
        <taxon>Nocardioides</taxon>
    </lineage>
</organism>
<dbReference type="EMBL" id="JAXQPW010000001">
    <property type="protein sequence ID" value="MDZ5660875.1"/>
    <property type="molecule type" value="Genomic_DNA"/>
</dbReference>
<keyword evidence="2" id="KW-0812">Transmembrane</keyword>
<feature type="compositionally biased region" description="Basic and acidic residues" evidence="1">
    <location>
        <begin position="151"/>
        <end position="165"/>
    </location>
</feature>